<gene>
    <name evidence="1" type="ORF">C1I64_07555</name>
</gene>
<evidence type="ECO:0000313" key="2">
    <source>
        <dbReference type="Proteomes" id="UP000285317"/>
    </source>
</evidence>
<evidence type="ECO:0008006" key="3">
    <source>
        <dbReference type="Google" id="ProtNLM"/>
    </source>
</evidence>
<sequence length="78" mass="8049">MQTLRSTVLTVTVTALVSGFLAVGAVAIGITSERPGAGNPEPVSYSEPSWTDTSTLVIGGYETPSPEMIAITPPLSEQ</sequence>
<dbReference type="RefSeq" id="WP_127886801.1">
    <property type="nucleotide sequence ID" value="NZ_CP028137.1"/>
</dbReference>
<dbReference type="AlphaFoldDB" id="A0A3Q9UY49"/>
<evidence type="ECO:0000313" key="1">
    <source>
        <dbReference type="EMBL" id="AZZ51919.1"/>
    </source>
</evidence>
<organism evidence="1 2">
    <name type="scientific">Rathayibacter festucae DSM 15932</name>
    <dbReference type="NCBI Taxonomy" id="1328866"/>
    <lineage>
        <taxon>Bacteria</taxon>
        <taxon>Bacillati</taxon>
        <taxon>Actinomycetota</taxon>
        <taxon>Actinomycetes</taxon>
        <taxon>Micrococcales</taxon>
        <taxon>Microbacteriaceae</taxon>
        <taxon>Rathayibacter</taxon>
    </lineage>
</organism>
<protein>
    <recommendedName>
        <fullName evidence="3">DUF2613 domain-containing protein</fullName>
    </recommendedName>
</protein>
<accession>A0A3Q9UY49</accession>
<name>A0A3Q9UY49_9MICO</name>
<dbReference type="Proteomes" id="UP000285317">
    <property type="component" value="Chromosome"/>
</dbReference>
<reference evidence="1 2" key="1">
    <citation type="submission" date="2018-03" db="EMBL/GenBank/DDBJ databases">
        <title>Bacteriophage NCPPB3778 and a type I-E CRISPR drive the evolution of the US Biological Select Agent, Rathayibacter toxicus.</title>
        <authorList>
            <person name="Davis E.W.II."/>
            <person name="Tabima J.F."/>
            <person name="Weisberg A.J."/>
            <person name="Dantas Lopes L."/>
            <person name="Wiseman M.S."/>
            <person name="Wiseman M.S."/>
            <person name="Pupko T."/>
            <person name="Belcher M.S."/>
            <person name="Sechler A.J."/>
            <person name="Tancos M.A."/>
            <person name="Schroeder B.K."/>
            <person name="Murray T.D."/>
            <person name="Luster D.G."/>
            <person name="Schneider W.L."/>
            <person name="Rogers E."/>
            <person name="Andreote F.D."/>
            <person name="Grunwald N.J."/>
            <person name="Putnam M.L."/>
            <person name="Chang J.H."/>
        </authorList>
    </citation>
    <scope>NUCLEOTIDE SEQUENCE [LARGE SCALE GENOMIC DNA]</scope>
    <source>
        <strain evidence="1 2">DSM 15932</strain>
    </source>
</reference>
<dbReference type="KEGG" id="rfs:C1I64_07555"/>
<dbReference type="EMBL" id="CP028137">
    <property type="protein sequence ID" value="AZZ51919.1"/>
    <property type="molecule type" value="Genomic_DNA"/>
</dbReference>
<proteinExistence type="predicted"/>